<dbReference type="GO" id="GO:0016020">
    <property type="term" value="C:membrane"/>
    <property type="evidence" value="ECO:0000318"/>
    <property type="project" value="GO_Central"/>
</dbReference>
<sequence length="448" mass="50008">MDKSMFLDTVFRWSPEFVKGCLSTYEEHICTSAGFYILSALILLVSCSLLLYHRCSVKTRSKNWGDEAVCALYCFVGNLCSAVGAFLSNQFDFQISMASYMAIMDVVNFLSISFSMYLWFKSRTGRKMRMISRRRRQNFLAVCLLFIMAGSVYLGLPVRSIPVRASPTMRRLFGMFLNDHTENLGYVLGLLAFAISWTSKFPFILKASYLFQNRGEQGSAVLVSSRLLSSVAGALYGSAILLYDTQLKSVIKTMPWILSAICGSILDLSIVVLVCYRSSHKRPSVRSLDSDTESLLGEPSVTGQLCNNNECCRKKHHLSTARGISPKGTDMGLYMDVNIQPMRKVCLKEVTISRDGSSESLPLKRTVRVVRVDEHCSCGSSTDSSSLDSELEWDFGETKSQWTPVEEAPEDLQKVMPLQEWSVGSSGRLGSHVCFCNRAQLAEKLASK</sequence>
<dbReference type="FunCoup" id="A0A8M2BGN8">
    <property type="interactions" value="1028"/>
</dbReference>
<evidence type="ECO:0000313" key="2">
    <source>
        <dbReference type="Proteomes" id="UP000000437"/>
    </source>
</evidence>
<dbReference type="RefSeq" id="XP_005169457.1">
    <property type="nucleotide sequence ID" value="XM_005169400.6"/>
</dbReference>
<keyword evidence="1 3" id="KW-0812">Transmembrane</keyword>
<dbReference type="OrthoDB" id="8048523at2759"/>
<evidence type="ECO:0000313" key="4">
    <source>
        <dbReference type="ZFIN" id="ZDB-GENE-060825-65"/>
    </source>
</evidence>
<feature type="transmembrane region" description="Helical" evidence="1">
    <location>
        <begin position="255"/>
        <end position="276"/>
    </location>
</feature>
<keyword evidence="5" id="KW-1267">Proteomics identification</keyword>
<keyword evidence="1" id="KW-0472">Membrane</keyword>
<evidence type="ECO:0000256" key="1">
    <source>
        <dbReference type="SAM" id="Phobius"/>
    </source>
</evidence>
<reference evidence="3" key="1">
    <citation type="submission" date="2025-08" db="UniProtKB">
        <authorList>
            <consortium name="RefSeq"/>
        </authorList>
    </citation>
    <scope>IDENTIFICATION</scope>
    <source>
        <strain evidence="3">Tuebingen</strain>
        <tissue evidence="3">Fibroblasts and whole tissue</tissue>
    </source>
</reference>
<name>A0A8M2BGN8_DANRE</name>
<dbReference type="GeneID" id="751636"/>
<feature type="transmembrane region" description="Helical" evidence="1">
    <location>
        <begin position="99"/>
        <end position="119"/>
    </location>
</feature>
<keyword evidence="1" id="KW-1133">Transmembrane helix</keyword>
<organism evidence="2 3">
    <name type="scientific">Danio rerio</name>
    <name type="common">Zebrafish</name>
    <name type="synonym">Brachydanio rerio</name>
    <dbReference type="NCBI Taxonomy" id="7955"/>
    <lineage>
        <taxon>Eukaryota</taxon>
        <taxon>Metazoa</taxon>
        <taxon>Chordata</taxon>
        <taxon>Craniata</taxon>
        <taxon>Vertebrata</taxon>
        <taxon>Euteleostomi</taxon>
        <taxon>Actinopterygii</taxon>
        <taxon>Neopterygii</taxon>
        <taxon>Teleostei</taxon>
        <taxon>Ostariophysi</taxon>
        <taxon>Cypriniformes</taxon>
        <taxon>Danionidae</taxon>
        <taxon>Danioninae</taxon>
        <taxon>Danio</taxon>
    </lineage>
</organism>
<dbReference type="PANTHER" id="PTHR16201:SF53">
    <property type="entry name" value="TRANSMEMBRANE PROTEIN 44"/>
    <property type="match status" value="1"/>
</dbReference>
<dbReference type="GO" id="GO:0015174">
    <property type="term" value="F:basic amino acid transmembrane transporter activity"/>
    <property type="evidence" value="ECO:0000318"/>
    <property type="project" value="GO_Central"/>
</dbReference>
<dbReference type="CTD" id="93109"/>
<dbReference type="PANTHER" id="PTHR16201">
    <property type="entry name" value="SEVEN TRANSMEMBRANE PROTEIN 1-RELATED"/>
    <property type="match status" value="1"/>
</dbReference>
<protein>
    <submittedName>
        <fullName evidence="3">Transmembrane protein 44 isoform X1</fullName>
    </submittedName>
</protein>
<feature type="transmembrane region" description="Helical" evidence="1">
    <location>
        <begin position="139"/>
        <end position="156"/>
    </location>
</feature>
<gene>
    <name evidence="3 4" type="primary">tmem44</name>
    <name evidence="3" type="synonym">zgc:153362</name>
</gene>
<accession>A0A8M2BGN8</accession>
<dbReference type="AGR" id="ZFIN:ZDB-GENE-060825-65"/>
<keyword evidence="2" id="KW-1185">Reference proteome</keyword>
<dbReference type="AlphaFoldDB" id="A0A8M2BGN8"/>
<dbReference type="InterPro" id="IPR051415">
    <property type="entry name" value="LAAT-1"/>
</dbReference>
<feature type="transmembrane region" description="Helical" evidence="1">
    <location>
        <begin position="184"/>
        <end position="205"/>
    </location>
</feature>
<feature type="transmembrane region" description="Helical" evidence="1">
    <location>
        <begin position="33"/>
        <end position="52"/>
    </location>
</feature>
<dbReference type="Proteomes" id="UP000000437">
    <property type="component" value="Chromosome 11"/>
</dbReference>
<feature type="transmembrane region" description="Helical" evidence="1">
    <location>
        <begin position="64"/>
        <end position="87"/>
    </location>
</feature>
<evidence type="ECO:0000313" key="3">
    <source>
        <dbReference type="RefSeq" id="XP_005169457.1"/>
    </source>
</evidence>
<feature type="transmembrane region" description="Helical" evidence="1">
    <location>
        <begin position="226"/>
        <end position="243"/>
    </location>
</feature>
<proteinExistence type="evidence at protein level"/>
<evidence type="ECO:0007829" key="5">
    <source>
        <dbReference type="PeptideAtlas" id="A0A8M2BGN8"/>
    </source>
</evidence>
<dbReference type="ZFIN" id="ZDB-GENE-060825-65">
    <property type="gene designation" value="tmem44"/>
</dbReference>